<dbReference type="SUPFAM" id="SSF52743">
    <property type="entry name" value="Subtilisin-like"/>
    <property type="match status" value="1"/>
</dbReference>
<evidence type="ECO:0000259" key="1">
    <source>
        <dbReference type="Pfam" id="PF00082"/>
    </source>
</evidence>
<name>A0ABY7GRM8_9BACT</name>
<reference evidence="2" key="1">
    <citation type="submission" date="2022-11" db="EMBL/GenBank/DDBJ databases">
        <title>Minimal conservation of predation-associated metabolite biosynthetic gene clusters underscores biosynthetic potential of Myxococcota including descriptions for ten novel species: Archangium lansinium sp. nov., Myxococcus landrumus sp. nov., Nannocystis bai.</title>
        <authorList>
            <person name="Ahearne A."/>
            <person name="Stevens C."/>
            <person name="Dowd S."/>
        </authorList>
    </citation>
    <scope>NUCLEOTIDE SEQUENCE</scope>
    <source>
        <strain evidence="2">Fl3</strain>
    </source>
</reference>
<dbReference type="EMBL" id="CP114040">
    <property type="protein sequence ID" value="WAS89598.1"/>
    <property type="molecule type" value="Genomic_DNA"/>
</dbReference>
<evidence type="ECO:0000313" key="2">
    <source>
        <dbReference type="EMBL" id="WAS89598.1"/>
    </source>
</evidence>
<protein>
    <recommendedName>
        <fullName evidence="1">Peptidase S8/S53 domain-containing protein</fullName>
    </recommendedName>
</protein>
<proteinExistence type="predicted"/>
<dbReference type="RefSeq" id="WP_269031909.1">
    <property type="nucleotide sequence ID" value="NZ_CP114040.1"/>
</dbReference>
<organism evidence="2 3">
    <name type="scientific">Nannocystis punicea</name>
    <dbReference type="NCBI Taxonomy" id="2995304"/>
    <lineage>
        <taxon>Bacteria</taxon>
        <taxon>Pseudomonadati</taxon>
        <taxon>Myxococcota</taxon>
        <taxon>Polyangia</taxon>
        <taxon>Nannocystales</taxon>
        <taxon>Nannocystaceae</taxon>
        <taxon>Nannocystis</taxon>
    </lineage>
</organism>
<feature type="domain" description="Peptidase S8/S53" evidence="1">
    <location>
        <begin position="175"/>
        <end position="445"/>
    </location>
</feature>
<keyword evidence="3" id="KW-1185">Reference proteome</keyword>
<accession>A0ABY7GRM8</accession>
<sequence length="670" mass="69075">MSLQPSRAGAAPSLLGTVKPTRTVWRRHVALVDKTPAAPCPAASDPRWKAEPLFRSGETATLLGPKGVLPAPLERFCVYAWADNAGPIAGPAFAPADKVVRVDPDREVVIPQGAYLGADPTIRATLNDAFLRAMGARPAGAAGPSVHNGIEGPARVAVIDTLGFAEAALTYTGAAGHQRHGVAMAEVVGALRCPNDEAGCRGQQFHAQAFPYTSASPFPTASGGPLGSLGSLAHALGEAVVRRQKSDMRTSPLVLNLSLGWDPRYGGELTSAGQEAAHTDLLVTPSAAVEATVQAVHTAMVYATCLEALPIAAAGNNPGAACEQQGLVAPASWERYPAPDRSRCEALFGTLPAWRPGDPAVAVGSRSLVYGAGGIDPDGRAIPIARPGGTPPRVLPAFQAVVGAGGRQTEPLTGTSIAAAALSALAVQVWSHHRVLGPHQVIALLDASGQPTAQTVDLGMQKSRATRLWAHGVFEHMCALRYAGATCPNPYEPPTAPAQTQDATPVTLPVAMPRALACTAETVRCGRGDVVRTRCDVQAATSPQLAPGAEPWLRPQPDTPLCPACPIRRGKLKLSLNPDYTGGAVTLVDPVLEFRRPNGGYLASRLVQVTVSSAGAEVDLTRYTVDLGAGPVTLASVLTTEAITSGTLAFNVADAAGGTAALVSAIAVYP</sequence>
<dbReference type="InterPro" id="IPR000209">
    <property type="entry name" value="Peptidase_S8/S53_dom"/>
</dbReference>
<gene>
    <name evidence="2" type="ORF">O0S08_25670</name>
</gene>
<dbReference type="Pfam" id="PF00082">
    <property type="entry name" value="Peptidase_S8"/>
    <property type="match status" value="1"/>
</dbReference>
<dbReference type="Proteomes" id="UP001164459">
    <property type="component" value="Chromosome"/>
</dbReference>
<dbReference type="InterPro" id="IPR036852">
    <property type="entry name" value="Peptidase_S8/S53_dom_sf"/>
</dbReference>
<evidence type="ECO:0000313" key="3">
    <source>
        <dbReference type="Proteomes" id="UP001164459"/>
    </source>
</evidence>
<dbReference type="Gene3D" id="3.40.50.200">
    <property type="entry name" value="Peptidase S8/S53 domain"/>
    <property type="match status" value="1"/>
</dbReference>